<dbReference type="OrthoDB" id="5857966at2759"/>
<proteinExistence type="predicted"/>
<dbReference type="AlphaFoldDB" id="A0A7J7N9Q4"/>
<evidence type="ECO:0000313" key="3">
    <source>
        <dbReference type="EMBL" id="KAF6163961.1"/>
    </source>
</evidence>
<sequence>MLRPLNILLDDSYNVKISDFGLAKLLMSDQSRCTSDIRGTRGYVAPEWFKRMAITTKVDVYSFGIMLLEIICCRKNFEHESWDEKIEILSDWAYDCYVEIKLHLLVENDEQAKNDGKMLERLVMTSIWCIQEDPSLRPSMKKDKFSVSDDQDNDVNYLNILHTYDEGVNIMRCNVMKEDSLVDIIAQEGKELQEVLRELDYSYHCSYKAISLKPLTMTYGEAENNLKKRKLVDNPPLSSKVSPSEVIAIESATALKIQEPVDLKDVVTGFNELATNVGTDLKMEVWKVGSNTRKNKELYASADTCLPPSSSMEQLSEVDRLENPALKETDGFITSTKFTTRFTYAEGKKLRKRDPDITYIEQQFFE</sequence>
<dbReference type="Pfam" id="PF00069">
    <property type="entry name" value="Pkinase"/>
    <property type="match status" value="1"/>
</dbReference>
<evidence type="ECO:0000256" key="1">
    <source>
        <dbReference type="ARBA" id="ARBA00022729"/>
    </source>
</evidence>
<feature type="domain" description="Protein kinase" evidence="2">
    <location>
        <begin position="1"/>
        <end position="165"/>
    </location>
</feature>
<dbReference type="PANTHER" id="PTHR47976">
    <property type="entry name" value="G-TYPE LECTIN S-RECEPTOR-LIKE SERINE/THREONINE-PROTEIN KINASE SD2-5"/>
    <property type="match status" value="1"/>
</dbReference>
<dbReference type="PANTHER" id="PTHR47976:SF108">
    <property type="entry name" value="G-TYPE LECTIN S-RECEPTOR-LIKE SERINE_THREONINE-PROTEIN KINASE LECRK1"/>
    <property type="match status" value="1"/>
</dbReference>
<keyword evidence="1" id="KW-0732">Signal</keyword>
<comment type="caution">
    <text evidence="3">The sequence shown here is derived from an EMBL/GenBank/DDBJ whole genome shotgun (WGS) entry which is preliminary data.</text>
</comment>
<name>A0A7J7N9Q4_9MAGN</name>
<evidence type="ECO:0000259" key="2">
    <source>
        <dbReference type="PROSITE" id="PS50011"/>
    </source>
</evidence>
<dbReference type="SUPFAM" id="SSF56112">
    <property type="entry name" value="Protein kinase-like (PK-like)"/>
    <property type="match status" value="1"/>
</dbReference>
<evidence type="ECO:0000313" key="4">
    <source>
        <dbReference type="Proteomes" id="UP000541444"/>
    </source>
</evidence>
<dbReference type="InterPro" id="IPR000719">
    <property type="entry name" value="Prot_kinase_dom"/>
</dbReference>
<dbReference type="PROSITE" id="PS50011">
    <property type="entry name" value="PROTEIN_KINASE_DOM"/>
    <property type="match status" value="1"/>
</dbReference>
<accession>A0A7J7N9Q4</accession>
<dbReference type="GO" id="GO:0005524">
    <property type="term" value="F:ATP binding"/>
    <property type="evidence" value="ECO:0007669"/>
    <property type="project" value="InterPro"/>
</dbReference>
<keyword evidence="4" id="KW-1185">Reference proteome</keyword>
<dbReference type="InterPro" id="IPR011009">
    <property type="entry name" value="Kinase-like_dom_sf"/>
</dbReference>
<dbReference type="GO" id="GO:0004672">
    <property type="term" value="F:protein kinase activity"/>
    <property type="evidence" value="ECO:0007669"/>
    <property type="project" value="InterPro"/>
</dbReference>
<dbReference type="EMBL" id="JACGCM010000947">
    <property type="protein sequence ID" value="KAF6163961.1"/>
    <property type="molecule type" value="Genomic_DNA"/>
</dbReference>
<dbReference type="Proteomes" id="UP000541444">
    <property type="component" value="Unassembled WGS sequence"/>
</dbReference>
<gene>
    <name evidence="3" type="ORF">GIB67_011652</name>
</gene>
<protein>
    <recommendedName>
        <fullName evidence="2">Protein kinase domain-containing protein</fullName>
    </recommendedName>
</protein>
<dbReference type="Gene3D" id="1.10.510.10">
    <property type="entry name" value="Transferase(Phosphotransferase) domain 1"/>
    <property type="match status" value="1"/>
</dbReference>
<organism evidence="3 4">
    <name type="scientific">Kingdonia uniflora</name>
    <dbReference type="NCBI Taxonomy" id="39325"/>
    <lineage>
        <taxon>Eukaryota</taxon>
        <taxon>Viridiplantae</taxon>
        <taxon>Streptophyta</taxon>
        <taxon>Embryophyta</taxon>
        <taxon>Tracheophyta</taxon>
        <taxon>Spermatophyta</taxon>
        <taxon>Magnoliopsida</taxon>
        <taxon>Ranunculales</taxon>
        <taxon>Circaeasteraceae</taxon>
        <taxon>Kingdonia</taxon>
    </lineage>
</organism>
<dbReference type="InterPro" id="IPR051343">
    <property type="entry name" value="G-type_lectin_kinases/EP1-like"/>
</dbReference>
<reference evidence="3 4" key="1">
    <citation type="journal article" date="2020" name="IScience">
        <title>Genome Sequencing of the Endangered Kingdonia uniflora (Circaeasteraceae, Ranunculales) Reveals Potential Mechanisms of Evolutionary Specialization.</title>
        <authorList>
            <person name="Sun Y."/>
            <person name="Deng T."/>
            <person name="Zhang A."/>
            <person name="Moore M.J."/>
            <person name="Landis J.B."/>
            <person name="Lin N."/>
            <person name="Zhang H."/>
            <person name="Zhang X."/>
            <person name="Huang J."/>
            <person name="Zhang X."/>
            <person name="Sun H."/>
            <person name="Wang H."/>
        </authorList>
    </citation>
    <scope>NUCLEOTIDE SEQUENCE [LARGE SCALE GENOMIC DNA]</scope>
    <source>
        <strain evidence="3">TB1705</strain>
        <tissue evidence="3">Leaf</tissue>
    </source>
</reference>